<dbReference type="EMBL" id="QMHM01000006">
    <property type="protein sequence ID" value="RAV79920.1"/>
    <property type="molecule type" value="Genomic_DNA"/>
</dbReference>
<dbReference type="InterPro" id="IPR029058">
    <property type="entry name" value="AB_hydrolase_fold"/>
</dbReference>
<proteinExistence type="predicted"/>
<organism evidence="2 3">
    <name type="scientific">Aerococcus urinae</name>
    <dbReference type="NCBI Taxonomy" id="1376"/>
    <lineage>
        <taxon>Bacteria</taxon>
        <taxon>Bacillati</taxon>
        <taxon>Bacillota</taxon>
        <taxon>Bacilli</taxon>
        <taxon>Lactobacillales</taxon>
        <taxon>Aerococcaceae</taxon>
        <taxon>Aerococcus</taxon>
    </lineage>
</organism>
<dbReference type="AlphaFoldDB" id="A0A178HC24"/>
<dbReference type="Gene3D" id="3.40.50.1820">
    <property type="entry name" value="alpha/beta hydrolase"/>
    <property type="match status" value="1"/>
</dbReference>
<accession>A0A178HC24</accession>
<evidence type="ECO:0000313" key="3">
    <source>
        <dbReference type="Proteomes" id="UP000251923"/>
    </source>
</evidence>
<dbReference type="GeneID" id="86970798"/>
<dbReference type="RefSeq" id="WP_064293350.1">
    <property type="nucleotide sequence ID" value="NZ_JASODG010000006.1"/>
</dbReference>
<evidence type="ECO:0000259" key="1">
    <source>
        <dbReference type="Pfam" id="PF12146"/>
    </source>
</evidence>
<comment type="caution">
    <text evidence="2">The sequence shown here is derived from an EMBL/GenBank/DDBJ whole genome shotgun (WGS) entry which is preliminary data.</text>
</comment>
<name>A0A178HC24_9LACT</name>
<protein>
    <recommendedName>
        <fullName evidence="1">Serine aminopeptidase S33 domain-containing protein</fullName>
    </recommendedName>
</protein>
<gene>
    <name evidence="2" type="ORF">DBT54_04375</name>
</gene>
<dbReference type="InterPro" id="IPR022742">
    <property type="entry name" value="Hydrolase_4"/>
</dbReference>
<reference evidence="2 3" key="1">
    <citation type="submission" date="2018-04" db="EMBL/GenBank/DDBJ databases">
        <title>Aerococcus urinae genomes.</title>
        <authorList>
            <person name="Hilt E."/>
            <person name="Gilbert N.M."/>
            <person name="Thomas-White K."/>
            <person name="Putonti C."/>
            <person name="Lewis A.L."/>
            <person name="Visck K.L."/>
            <person name="Wolfe A.J."/>
        </authorList>
    </citation>
    <scope>NUCLEOTIDE SEQUENCE [LARGE SCALE GENOMIC DNA]</scope>
    <source>
        <strain evidence="2 3">UMB7480</strain>
    </source>
</reference>
<dbReference type="Pfam" id="PF12146">
    <property type="entry name" value="Hydrolase_4"/>
    <property type="match status" value="1"/>
</dbReference>
<evidence type="ECO:0000313" key="2">
    <source>
        <dbReference type="EMBL" id="RAV79920.1"/>
    </source>
</evidence>
<dbReference type="SUPFAM" id="SSF53474">
    <property type="entry name" value="alpha/beta-Hydrolases"/>
    <property type="match status" value="1"/>
</dbReference>
<sequence length="245" mass="27270">MEGAFTVNFTQIEGIPVVEIYSQDHESKAIVIGYHGYKLNKEALIKQGLIYAASGFHVFLPDAPLHGDRQVDPFPETSIKIMPGIIVQSFTEFPLLLAAIQERQTVDRVFVYGASMGGIMAAMIGTAYAETLSGLAIHIAGINLEDQLQRIYEDRYPENLDSEALGIILKNSPTTHPDKFLSQPVYVFNGGSDDAKILKLNQRDIQQLRADFPKARLEWTILDEVGHRVPSQISRQTAAFFKSSF</sequence>
<feature type="domain" description="Serine aminopeptidase S33" evidence="1">
    <location>
        <begin position="26"/>
        <end position="147"/>
    </location>
</feature>
<dbReference type="Proteomes" id="UP000251923">
    <property type="component" value="Unassembled WGS sequence"/>
</dbReference>